<dbReference type="AlphaFoldDB" id="A0A9J7IED0"/>
<dbReference type="FunFam" id="3.40.720.10:FF:000017">
    <property type="entry name" value="Predicted protein"/>
    <property type="match status" value="1"/>
</dbReference>
<dbReference type="Proteomes" id="UP001652621">
    <property type="component" value="Unplaced"/>
</dbReference>
<accession>A0A9J7IED0</accession>
<dbReference type="PANTHER" id="PTHR10974">
    <property type="entry name" value="FI08016P-RELATED"/>
    <property type="match status" value="1"/>
</dbReference>
<evidence type="ECO:0000313" key="2">
    <source>
        <dbReference type="Proteomes" id="UP001652621"/>
    </source>
</evidence>
<protein>
    <submittedName>
        <fullName evidence="3">Uncharacterized protein LOC101897060 isoform X1</fullName>
    </submittedName>
</protein>
<dbReference type="PANTHER" id="PTHR10974:SF9">
    <property type="entry name" value="DUF229 DOMAIN CONTAINING PROTEIN-RELATED"/>
    <property type="match status" value="1"/>
</dbReference>
<sequence length="876" mass="100313">MPNFKYKPLKSSENEDSLQATTQCSDEDAASEPFHVHISMKLLIFIFLLTQLVYVAYESEYYKFSSGNQNTTLNVKNVGDYNELDTSTIKFQQHPVVEFVGNLSEDAINNKNINNNYKIITNLSISGNNSKYYDYDDSDEDDGYIGTMGMSTSSQLKINNTKTTDLLITLNNKTLVVTTPLNGIRYESAADDPRSTQASSTTKRNDYTEHGVTTISNYYGTTLWKKNITEITSTTSKPRSTTKTTTTIKSEKLLTPHNSTDVQTQRKFYINTSRCHMPYVDPFTPAIKKLFRPSLKTGCTKDEPIISVKFDNKNKVYKLQTNYTVAQKFIKKATVETIVDDLRCCYRQIERSGSGSSADSKYKLLPCTLFHQNFTVPKHVNGIIVDCSSKSLNKVIQQDAFTFIQVNKNRTETFSKKDAPKVGIIMFGIDSLSRMNFRRTMPKTFKYLVDKGWYELKGYNKVADNTYPNLMPVLVGYANGNAIELCKPKTPGGLDNCTFIWNHFRDYGFPTGYAEDTSSISTFNYLKKGFMKPPTDHYFRPTGMAIEKNMKIVRKAAENYCIGRRQYGEYIYDFGVEFAKRYRNQTHFGLFWTNSFSHNSYDTTASMDSRMLEYFEELEREGIMETSFVFFFSDHGRRWGPLLKLPEGFLEERLPMFFISTPKWFKERYPELSRNLEVNQRRLSSNFDVHMTLQHLLELATLNEYKSIETLDCTSAQSLFYEIPEERDCHAACVPETWCTCLPYITQPTTDALVKNVTSLILAEMNKWLVARNLSSLCSELSLNGISSAFLRDHDPAMLSSSSASPDMATYRIEFTTKPKTSPTTQFSATVDYDIKNRRISLNVEDIGRHSKYEKTAKCVDDKQAKKYCICKNSLT</sequence>
<proteinExistence type="predicted"/>
<dbReference type="VEuPathDB" id="VectorBase:MDOMA2_014486"/>
<dbReference type="CDD" id="cd16021">
    <property type="entry name" value="ALP_like"/>
    <property type="match status" value="1"/>
</dbReference>
<dbReference type="GeneID" id="101897060"/>
<dbReference type="OrthoDB" id="413313at2759"/>
<reference evidence="3" key="1">
    <citation type="submission" date="2025-08" db="UniProtKB">
        <authorList>
            <consortium name="RefSeq"/>
        </authorList>
    </citation>
    <scope>IDENTIFICATION</scope>
    <source>
        <strain evidence="3">Aabys</strain>
        <tissue evidence="3">Whole body</tissue>
    </source>
</reference>
<evidence type="ECO:0000256" key="1">
    <source>
        <dbReference type="SAM" id="MobiDB-lite"/>
    </source>
</evidence>
<dbReference type="GO" id="GO:0005615">
    <property type="term" value="C:extracellular space"/>
    <property type="evidence" value="ECO:0007669"/>
    <property type="project" value="TreeGrafter"/>
</dbReference>
<gene>
    <name evidence="3" type="primary">LOC101897060</name>
</gene>
<dbReference type="RefSeq" id="XP_019893223.1">
    <property type="nucleotide sequence ID" value="XM_020037664.2"/>
</dbReference>
<dbReference type="InterPro" id="IPR017850">
    <property type="entry name" value="Alkaline_phosphatase_core_sf"/>
</dbReference>
<dbReference type="Pfam" id="PF02995">
    <property type="entry name" value="DUF229"/>
    <property type="match status" value="1"/>
</dbReference>
<organism evidence="2 3">
    <name type="scientific">Musca domestica</name>
    <name type="common">House fly</name>
    <dbReference type="NCBI Taxonomy" id="7370"/>
    <lineage>
        <taxon>Eukaryota</taxon>
        <taxon>Metazoa</taxon>
        <taxon>Ecdysozoa</taxon>
        <taxon>Arthropoda</taxon>
        <taxon>Hexapoda</taxon>
        <taxon>Insecta</taxon>
        <taxon>Pterygota</taxon>
        <taxon>Neoptera</taxon>
        <taxon>Endopterygota</taxon>
        <taxon>Diptera</taxon>
        <taxon>Brachycera</taxon>
        <taxon>Muscomorpha</taxon>
        <taxon>Muscoidea</taxon>
        <taxon>Muscidae</taxon>
        <taxon>Musca</taxon>
    </lineage>
</organism>
<evidence type="ECO:0000313" key="3">
    <source>
        <dbReference type="RefSeq" id="XP_019893223.1"/>
    </source>
</evidence>
<name>A0A9J7IED0_MUSDO</name>
<dbReference type="KEGG" id="mde:101897060"/>
<dbReference type="Gene3D" id="3.40.720.10">
    <property type="entry name" value="Alkaline Phosphatase, subunit A"/>
    <property type="match status" value="1"/>
</dbReference>
<dbReference type="SUPFAM" id="SSF53649">
    <property type="entry name" value="Alkaline phosphatase-like"/>
    <property type="match status" value="1"/>
</dbReference>
<keyword evidence="2" id="KW-1185">Reference proteome</keyword>
<feature type="region of interest" description="Disordered" evidence="1">
    <location>
        <begin position="1"/>
        <end position="24"/>
    </location>
</feature>
<dbReference type="InterPro" id="IPR004245">
    <property type="entry name" value="DUF229"/>
</dbReference>